<evidence type="ECO:0000313" key="2">
    <source>
        <dbReference type="Proteomes" id="UP000887458"/>
    </source>
</evidence>
<name>A0ABQ8JIA2_DERPT</name>
<comment type="caution">
    <text evidence="1">The sequence shown here is derived from an EMBL/GenBank/DDBJ whole genome shotgun (WGS) entry which is preliminary data.</text>
</comment>
<accession>A0ABQ8JIA2</accession>
<proteinExistence type="predicted"/>
<dbReference type="EMBL" id="NJHN03000037">
    <property type="protein sequence ID" value="KAH9422066.1"/>
    <property type="molecule type" value="Genomic_DNA"/>
</dbReference>
<evidence type="ECO:0000313" key="1">
    <source>
        <dbReference type="EMBL" id="KAH9422066.1"/>
    </source>
</evidence>
<dbReference type="Proteomes" id="UP000887458">
    <property type="component" value="Unassembled WGS sequence"/>
</dbReference>
<sequence>MKKNVSATIFRPLVDVKGNDAIRQIRVLYDLHDTSSMKNSIKKFNTRMTFDEQRKFFNKPIPNVLYPWTTGQRILINHHHHHHNHPEKHFIYNRQSSSSQPSSSSSSLAMKSKDLSIIQLQRGRPMFTEIDFIPRYIPEWTSHVAISVTLPAHIRGKPWILGYHQEQFPSPNCRLCTNSEQSYTVPVTLFLPDDGWCPEGGVQTIWKIEALQQQHQDKQQQQQQQTILNGEIIHKNPESFKYQRQIDQTDLILAYGYDELKQIYIKNSINSTICRDIHEAIVA</sequence>
<gene>
    <name evidence="1" type="ORF">DERP_002358</name>
</gene>
<organism evidence="1 2">
    <name type="scientific">Dermatophagoides pteronyssinus</name>
    <name type="common">European house dust mite</name>
    <dbReference type="NCBI Taxonomy" id="6956"/>
    <lineage>
        <taxon>Eukaryota</taxon>
        <taxon>Metazoa</taxon>
        <taxon>Ecdysozoa</taxon>
        <taxon>Arthropoda</taxon>
        <taxon>Chelicerata</taxon>
        <taxon>Arachnida</taxon>
        <taxon>Acari</taxon>
        <taxon>Acariformes</taxon>
        <taxon>Sarcoptiformes</taxon>
        <taxon>Astigmata</taxon>
        <taxon>Psoroptidia</taxon>
        <taxon>Analgoidea</taxon>
        <taxon>Pyroglyphidae</taxon>
        <taxon>Dermatophagoidinae</taxon>
        <taxon>Dermatophagoides</taxon>
    </lineage>
</organism>
<keyword evidence="2" id="KW-1185">Reference proteome</keyword>
<reference evidence="1 2" key="2">
    <citation type="journal article" date="2022" name="Mol. Biol. Evol.">
        <title>Comparative Genomics Reveals Insights into the Divergent Evolution of Astigmatic Mites and Household Pest Adaptations.</title>
        <authorList>
            <person name="Xiong Q."/>
            <person name="Wan A.T."/>
            <person name="Liu X."/>
            <person name="Fung C.S."/>
            <person name="Xiao X."/>
            <person name="Malainual N."/>
            <person name="Hou J."/>
            <person name="Wang L."/>
            <person name="Wang M."/>
            <person name="Yang K.Y."/>
            <person name="Cui Y."/>
            <person name="Leung E.L."/>
            <person name="Nong W."/>
            <person name="Shin S.K."/>
            <person name="Au S.W."/>
            <person name="Jeong K.Y."/>
            <person name="Chew F.T."/>
            <person name="Hui J.H."/>
            <person name="Leung T.F."/>
            <person name="Tungtrongchitr A."/>
            <person name="Zhong N."/>
            <person name="Liu Z."/>
            <person name="Tsui S.K."/>
        </authorList>
    </citation>
    <scope>NUCLEOTIDE SEQUENCE [LARGE SCALE GENOMIC DNA]</scope>
    <source>
        <strain evidence="1">Derp</strain>
    </source>
</reference>
<protein>
    <submittedName>
        <fullName evidence="1">Uncharacterized protein</fullName>
    </submittedName>
</protein>
<reference evidence="1 2" key="1">
    <citation type="journal article" date="2018" name="J. Allergy Clin. Immunol.">
        <title>High-quality assembly of Dermatophagoides pteronyssinus genome and transcriptome reveals a wide range of novel allergens.</title>
        <authorList>
            <person name="Liu X.Y."/>
            <person name="Yang K.Y."/>
            <person name="Wang M.Q."/>
            <person name="Kwok J.S."/>
            <person name="Zeng X."/>
            <person name="Yang Z."/>
            <person name="Xiao X.J."/>
            <person name="Lau C.P."/>
            <person name="Li Y."/>
            <person name="Huang Z.M."/>
            <person name="Ba J.G."/>
            <person name="Yim A.K."/>
            <person name="Ouyang C.Y."/>
            <person name="Ngai S.M."/>
            <person name="Chan T.F."/>
            <person name="Leung E.L."/>
            <person name="Liu L."/>
            <person name="Liu Z.G."/>
            <person name="Tsui S.K."/>
        </authorList>
    </citation>
    <scope>NUCLEOTIDE SEQUENCE [LARGE SCALE GENOMIC DNA]</scope>
    <source>
        <strain evidence="1">Derp</strain>
    </source>
</reference>